<feature type="transmembrane region" description="Helical" evidence="6">
    <location>
        <begin position="180"/>
        <end position="199"/>
    </location>
</feature>
<evidence type="ECO:0000256" key="2">
    <source>
        <dbReference type="ARBA" id="ARBA00022692"/>
    </source>
</evidence>
<feature type="transmembrane region" description="Helical" evidence="6">
    <location>
        <begin position="251"/>
        <end position="272"/>
    </location>
</feature>
<dbReference type="PANTHER" id="PTHR43427">
    <property type="entry name" value="CHLORIDE CHANNEL PROTEIN CLC-E"/>
    <property type="match status" value="1"/>
</dbReference>
<dbReference type="CDD" id="cd00400">
    <property type="entry name" value="Voltage_gated_ClC"/>
    <property type="match status" value="1"/>
</dbReference>
<evidence type="ECO:0000313" key="7">
    <source>
        <dbReference type="EMBL" id="TXK04012.1"/>
    </source>
</evidence>
<keyword evidence="3 6" id="KW-1133">Transmembrane helix</keyword>
<feature type="transmembrane region" description="Helical" evidence="6">
    <location>
        <begin position="319"/>
        <end position="342"/>
    </location>
</feature>
<dbReference type="InterPro" id="IPR001807">
    <property type="entry name" value="ClC"/>
</dbReference>
<feature type="transmembrane region" description="Helical" evidence="6">
    <location>
        <begin position="57"/>
        <end position="77"/>
    </location>
</feature>
<dbReference type="GO" id="GO:0015108">
    <property type="term" value="F:chloride transmembrane transporter activity"/>
    <property type="evidence" value="ECO:0007669"/>
    <property type="project" value="InterPro"/>
</dbReference>
<dbReference type="GO" id="GO:0016020">
    <property type="term" value="C:membrane"/>
    <property type="evidence" value="ECO:0007669"/>
    <property type="project" value="UniProtKB-SubCell"/>
</dbReference>
<dbReference type="InterPro" id="IPR014743">
    <property type="entry name" value="Cl-channel_core"/>
</dbReference>
<feature type="transmembrane region" description="Helical" evidence="6">
    <location>
        <begin position="121"/>
        <end position="138"/>
    </location>
</feature>
<evidence type="ECO:0000256" key="4">
    <source>
        <dbReference type="ARBA" id="ARBA00023136"/>
    </source>
</evidence>
<accession>A0A5C8HMV9</accession>
<evidence type="ECO:0000256" key="5">
    <source>
        <dbReference type="SAM" id="MobiDB-lite"/>
    </source>
</evidence>
<dbReference type="Gene3D" id="1.10.3080.10">
    <property type="entry name" value="Clc chloride channel"/>
    <property type="match status" value="1"/>
</dbReference>
<dbReference type="PANTHER" id="PTHR43427:SF12">
    <property type="entry name" value="CHLORIDE TRANSPORTER"/>
    <property type="match status" value="1"/>
</dbReference>
<protein>
    <submittedName>
        <fullName evidence="7">Chloride channel protein</fullName>
    </submittedName>
</protein>
<gene>
    <name evidence="7" type="ORF">FVP60_09565</name>
</gene>
<evidence type="ECO:0000313" key="8">
    <source>
        <dbReference type="Proteomes" id="UP000321196"/>
    </source>
</evidence>
<organism evidence="7 8">
    <name type="scientific">Microbacterium mitrae</name>
    <dbReference type="NCBI Taxonomy" id="664640"/>
    <lineage>
        <taxon>Bacteria</taxon>
        <taxon>Bacillati</taxon>
        <taxon>Actinomycetota</taxon>
        <taxon>Actinomycetes</taxon>
        <taxon>Micrococcales</taxon>
        <taxon>Microbacteriaceae</taxon>
        <taxon>Microbacterium</taxon>
    </lineage>
</organism>
<feature type="transmembrane region" description="Helical" evidence="6">
    <location>
        <begin position="15"/>
        <end position="37"/>
    </location>
</feature>
<dbReference type="OrthoDB" id="2729535at2"/>
<dbReference type="AlphaFoldDB" id="A0A5C8HMV9"/>
<name>A0A5C8HMV9_9MICO</name>
<proteinExistence type="predicted"/>
<feature type="transmembrane region" description="Helical" evidence="6">
    <location>
        <begin position="362"/>
        <end position="395"/>
    </location>
</feature>
<keyword evidence="8" id="KW-1185">Reference proteome</keyword>
<evidence type="ECO:0000256" key="6">
    <source>
        <dbReference type="SAM" id="Phobius"/>
    </source>
</evidence>
<dbReference type="Pfam" id="PF00654">
    <property type="entry name" value="Voltage_CLC"/>
    <property type="match status" value="1"/>
</dbReference>
<feature type="region of interest" description="Disordered" evidence="5">
    <location>
        <begin position="398"/>
        <end position="445"/>
    </location>
</feature>
<evidence type="ECO:0000256" key="3">
    <source>
        <dbReference type="ARBA" id="ARBA00022989"/>
    </source>
</evidence>
<feature type="transmembrane region" description="Helical" evidence="6">
    <location>
        <begin position="219"/>
        <end position="239"/>
    </location>
</feature>
<dbReference type="SUPFAM" id="SSF81340">
    <property type="entry name" value="Clc chloride channel"/>
    <property type="match status" value="1"/>
</dbReference>
<sequence>MSRVKARLEGVTPKLALLAVMYGAVAGLIAILTFSGMQWLQHIVWSSNGVLGERSPIQIATTILIGGALLLLISRIAPTEDLATVLKQAGDPGNLPRRAVLTTALAAIVAVAFGSAVGPEAGIIAVVAQLSAIVSRVISRDAATQRAIGQAGNAGALGGFYASPPGAVVVDGDDLGPQNVLQLAAGCAGFLVFMGVARLTSEGGATFTVPVTDNANLHWGLLAVAVAAAAAGLLFRVVHDGMERAVARVQPWVATAVGTIIFAALAAALPLVRFSGHHELGDLEVLTADGALSMLVLVAVAKIGALALCLVSGWRGGEFFPLVFIGAALGSAISLVVPGLDLGMAMATGMAATAAVGWQKPLAVLLILVLLVESPVALALVIGVGVAFLVGLLVPQGEGSKQGGRAPNQGEGSKQGGRAPNHGQGSKHTRRGPKRDSGGKKGSLA</sequence>
<keyword evidence="4 6" id="KW-0472">Membrane</keyword>
<feature type="transmembrane region" description="Helical" evidence="6">
    <location>
        <begin position="292"/>
        <end position="312"/>
    </location>
</feature>
<keyword evidence="2 6" id="KW-0812">Transmembrane</keyword>
<comment type="subcellular location">
    <subcellularLocation>
        <location evidence="1">Membrane</location>
        <topology evidence="1">Multi-pass membrane protein</topology>
    </subcellularLocation>
</comment>
<comment type="caution">
    <text evidence="7">The sequence shown here is derived from an EMBL/GenBank/DDBJ whole genome shotgun (WGS) entry which is preliminary data.</text>
</comment>
<dbReference type="Proteomes" id="UP000321196">
    <property type="component" value="Unassembled WGS sequence"/>
</dbReference>
<evidence type="ECO:0000256" key="1">
    <source>
        <dbReference type="ARBA" id="ARBA00004141"/>
    </source>
</evidence>
<dbReference type="EMBL" id="VRSW01000003">
    <property type="protein sequence ID" value="TXK04012.1"/>
    <property type="molecule type" value="Genomic_DNA"/>
</dbReference>
<dbReference type="RefSeq" id="WP_147826068.1">
    <property type="nucleotide sequence ID" value="NZ_BAAARG010000003.1"/>
</dbReference>
<feature type="transmembrane region" description="Helical" evidence="6">
    <location>
        <begin position="98"/>
        <end position="115"/>
    </location>
</feature>
<dbReference type="InterPro" id="IPR050368">
    <property type="entry name" value="ClC-type_chloride_channel"/>
</dbReference>
<reference evidence="7 8" key="1">
    <citation type="submission" date="2019-08" db="EMBL/GenBank/DDBJ databases">
        <authorList>
            <person name="Dong K."/>
        </authorList>
    </citation>
    <scope>NUCLEOTIDE SEQUENCE [LARGE SCALE GENOMIC DNA]</scope>
    <source>
        <strain evidence="7 8">M4-8</strain>
    </source>
</reference>